<dbReference type="EMBL" id="ADLN01000001">
    <property type="protein sequence ID" value="EHI61950.1"/>
    <property type="molecule type" value="Genomic_DNA"/>
</dbReference>
<feature type="region of interest" description="Disordered" evidence="1">
    <location>
        <begin position="113"/>
        <end position="192"/>
    </location>
</feature>
<organism evidence="2 3">
    <name type="scientific">Hungatella hathewayi WAL-18680</name>
    <dbReference type="NCBI Taxonomy" id="742737"/>
    <lineage>
        <taxon>Bacteria</taxon>
        <taxon>Bacillati</taxon>
        <taxon>Bacillota</taxon>
        <taxon>Clostridia</taxon>
        <taxon>Lachnospirales</taxon>
        <taxon>Lachnospiraceae</taxon>
        <taxon>Hungatella</taxon>
    </lineage>
</organism>
<accession>G5IA61</accession>
<dbReference type="RefSeq" id="WP_006778383.1">
    <property type="nucleotide sequence ID" value="NZ_CP040506.1"/>
</dbReference>
<dbReference type="Proteomes" id="UP000005384">
    <property type="component" value="Unassembled WGS sequence"/>
</dbReference>
<dbReference type="PRINTS" id="PR01217">
    <property type="entry name" value="PRICHEXTENSN"/>
</dbReference>
<evidence type="ECO:0000313" key="2">
    <source>
        <dbReference type="EMBL" id="EHI61950.1"/>
    </source>
</evidence>
<feature type="compositionally biased region" description="Pro residues" evidence="1">
    <location>
        <begin position="118"/>
        <end position="189"/>
    </location>
</feature>
<name>G5IA61_9FIRM</name>
<dbReference type="AlphaFoldDB" id="G5IA61"/>
<dbReference type="PATRIC" id="fig|742737.3.peg.402"/>
<protein>
    <submittedName>
        <fullName evidence="2">Uncharacterized protein</fullName>
    </submittedName>
</protein>
<evidence type="ECO:0000313" key="3">
    <source>
        <dbReference type="Proteomes" id="UP000005384"/>
    </source>
</evidence>
<comment type="caution">
    <text evidence="2">The sequence shown here is derived from an EMBL/GenBank/DDBJ whole genome shotgun (WGS) entry which is preliminary data.</text>
</comment>
<dbReference type="HOGENOM" id="CLU_096046_0_0_9"/>
<reference evidence="2 3" key="1">
    <citation type="submission" date="2011-08" db="EMBL/GenBank/DDBJ databases">
        <title>The Genome Sequence of Clostridium hathewayi WAL-18680.</title>
        <authorList>
            <consortium name="The Broad Institute Genome Sequencing Platform"/>
            <person name="Earl A."/>
            <person name="Ward D."/>
            <person name="Feldgarden M."/>
            <person name="Gevers D."/>
            <person name="Finegold S.M."/>
            <person name="Summanen P.H."/>
            <person name="Molitoris D.R."/>
            <person name="Song M."/>
            <person name="Daigneault M."/>
            <person name="Allen-Vercoe E."/>
            <person name="Young S.K."/>
            <person name="Zeng Q."/>
            <person name="Gargeya S."/>
            <person name="Fitzgerald M."/>
            <person name="Haas B."/>
            <person name="Abouelleil A."/>
            <person name="Alvarado L."/>
            <person name="Arachchi H.M."/>
            <person name="Berlin A."/>
            <person name="Brown A."/>
            <person name="Chapman S.B."/>
            <person name="Chen Z."/>
            <person name="Dunbar C."/>
            <person name="Freedman E."/>
            <person name="Gearin G."/>
            <person name="Gellesch M."/>
            <person name="Goldberg J."/>
            <person name="Griggs A."/>
            <person name="Gujja S."/>
            <person name="Heiman D."/>
            <person name="Howarth C."/>
            <person name="Larson L."/>
            <person name="Lui A."/>
            <person name="MacDonald P.J.P."/>
            <person name="Montmayeur A."/>
            <person name="Murphy C."/>
            <person name="Neiman D."/>
            <person name="Pearson M."/>
            <person name="Priest M."/>
            <person name="Roberts A."/>
            <person name="Saif S."/>
            <person name="Shea T."/>
            <person name="Shenoy N."/>
            <person name="Sisk P."/>
            <person name="Stolte C."/>
            <person name="Sykes S."/>
            <person name="Wortman J."/>
            <person name="Nusbaum C."/>
            <person name="Birren B."/>
        </authorList>
    </citation>
    <scope>NUCLEOTIDE SEQUENCE [LARGE SCALE GENOMIC DNA]</scope>
    <source>
        <strain evidence="2 3">WAL-18680</strain>
    </source>
</reference>
<evidence type="ECO:0000256" key="1">
    <source>
        <dbReference type="SAM" id="MobiDB-lite"/>
    </source>
</evidence>
<sequence length="216" mass="24371">MQYSSFKQKDNWREEQSLRDIEYFQAFYPESMKRLQTFVAAECDKMDYDGSPIYDEYPDRVMISQLCDNICRKIPDNMRAGMMDTAPLPAMGCGCENTEVEEVEIYELAQEPLIFGPGRPPQGPPPWGPPPRPPQGPPPWGPPPGPPPRPPQGPPPWGPPPRPPQGPPPWGPPPGPPPRPQPQPQPQPGPNWMNDIIRILLLNELQRRRCANGRCF</sequence>
<gene>
    <name evidence="2" type="ORF">HMPREF9473_00401</name>
</gene>
<proteinExistence type="predicted"/>
<keyword evidence="3" id="KW-1185">Reference proteome</keyword>